<evidence type="ECO:0000313" key="1">
    <source>
        <dbReference type="EMBL" id="EMJ96186.1"/>
    </source>
</evidence>
<protein>
    <submittedName>
        <fullName evidence="1">Uncharacterized protein</fullName>
    </submittedName>
</protein>
<dbReference type="Proteomes" id="UP000011988">
    <property type="component" value="Unassembled WGS sequence"/>
</dbReference>
<dbReference type="PATRIC" id="fig|1218565.3.peg.1320"/>
<dbReference type="AlphaFoldDB" id="M6D0F3"/>
<evidence type="ECO:0000313" key="2">
    <source>
        <dbReference type="Proteomes" id="UP000011988"/>
    </source>
</evidence>
<proteinExistence type="predicted"/>
<reference evidence="1 2" key="1">
    <citation type="submission" date="2013-01" db="EMBL/GenBank/DDBJ databases">
        <authorList>
            <person name="Harkins D.M."/>
            <person name="Durkin A.S."/>
            <person name="Brinkac L.M."/>
            <person name="Haft D.H."/>
            <person name="Selengut J.D."/>
            <person name="Sanka R."/>
            <person name="DePew J."/>
            <person name="Purushe J."/>
            <person name="Galloway R.L."/>
            <person name="Vinetz J.M."/>
            <person name="Sutton G.G."/>
            <person name="Nierman W.C."/>
            <person name="Fouts D.E."/>
        </authorList>
    </citation>
    <scope>NUCLEOTIDE SEQUENCE [LARGE SCALE GENOMIC DNA]</scope>
    <source>
        <strain evidence="1 2">79601</strain>
    </source>
</reference>
<accession>M6D0F3</accession>
<gene>
    <name evidence="1" type="ORF">LEP1GSC194_0331</name>
</gene>
<name>M6D0F3_9LEPT</name>
<comment type="caution">
    <text evidence="1">The sequence shown here is derived from an EMBL/GenBank/DDBJ whole genome shotgun (WGS) entry which is preliminary data.</text>
</comment>
<sequence length="103" mass="12168">MRKTPIERVFFEIEFRICFKKIIFFEYEIKTFALTNITKILFIKAESVKLNSFYEVAGGNTLSIDKLGTLDLLFVLEINGPLKKNETEFDPIILRSFSFWKIF</sequence>
<dbReference type="EMBL" id="ANIK01000028">
    <property type="protein sequence ID" value="EMJ96186.1"/>
    <property type="molecule type" value="Genomic_DNA"/>
</dbReference>
<organism evidence="1 2">
    <name type="scientific">Leptospira alstonii serovar Sichuan str. 79601</name>
    <dbReference type="NCBI Taxonomy" id="1218565"/>
    <lineage>
        <taxon>Bacteria</taxon>
        <taxon>Pseudomonadati</taxon>
        <taxon>Spirochaetota</taxon>
        <taxon>Spirochaetia</taxon>
        <taxon>Leptospirales</taxon>
        <taxon>Leptospiraceae</taxon>
        <taxon>Leptospira</taxon>
    </lineage>
</organism>